<gene>
    <name evidence="4" type="ORF">EV211_1064</name>
</gene>
<evidence type="ECO:0000313" key="5">
    <source>
        <dbReference type="Proteomes" id="UP000295500"/>
    </source>
</evidence>
<comment type="caution">
    <text evidence="4">The sequence shown here is derived from an EMBL/GenBank/DDBJ whole genome shotgun (WGS) entry which is preliminary data.</text>
</comment>
<dbReference type="PANTHER" id="PTHR37300">
    <property type="entry name" value="UPF0291 PROTEIN CBO2609/CLC_2481"/>
    <property type="match status" value="1"/>
</dbReference>
<sequence length="78" mass="9141">MITKEKINRINQLSRKSKTSGLTEDEKAEQQLLRREYIDSFKANLKAQLDQIEIVEGIEKEEGRDKNDYVVEIEDELS</sequence>
<dbReference type="GO" id="GO:0005737">
    <property type="term" value="C:cytoplasm"/>
    <property type="evidence" value="ECO:0007669"/>
    <property type="project" value="UniProtKB-SubCell"/>
</dbReference>
<dbReference type="RefSeq" id="WP_330564512.1">
    <property type="nucleotide sequence ID" value="NZ_CALCQM010000087.1"/>
</dbReference>
<evidence type="ECO:0000256" key="1">
    <source>
        <dbReference type="ARBA" id="ARBA00022490"/>
    </source>
</evidence>
<evidence type="ECO:0000256" key="2">
    <source>
        <dbReference type="HAMAP-Rule" id="MF_01103"/>
    </source>
</evidence>
<keyword evidence="5" id="KW-1185">Reference proteome</keyword>
<comment type="similarity">
    <text evidence="2">Belongs to the UPF0291 family.</text>
</comment>
<name>A0A4R6Q8N4_9FIRM</name>
<evidence type="ECO:0000256" key="3">
    <source>
        <dbReference type="SAM" id="MobiDB-lite"/>
    </source>
</evidence>
<feature type="compositionally biased region" description="Polar residues" evidence="3">
    <location>
        <begin position="9"/>
        <end position="22"/>
    </location>
</feature>
<organism evidence="4 5">
    <name type="scientific">Aminicella lysinilytica</name>
    <dbReference type="NCBI Taxonomy" id="433323"/>
    <lineage>
        <taxon>Bacteria</taxon>
        <taxon>Bacillati</taxon>
        <taxon>Bacillota</taxon>
        <taxon>Clostridia</taxon>
        <taxon>Peptostreptococcales</taxon>
        <taxon>Anaerovoracaceae</taxon>
        <taxon>Aminicella</taxon>
    </lineage>
</organism>
<comment type="subcellular location">
    <subcellularLocation>
        <location evidence="2">Cytoplasm</location>
    </subcellularLocation>
</comment>
<dbReference type="Pfam" id="PF05979">
    <property type="entry name" value="DUF896"/>
    <property type="match status" value="1"/>
</dbReference>
<dbReference type="EMBL" id="SNXO01000006">
    <property type="protein sequence ID" value="TDP58495.1"/>
    <property type="molecule type" value="Genomic_DNA"/>
</dbReference>
<dbReference type="AlphaFoldDB" id="A0A4R6Q8N4"/>
<dbReference type="Gene3D" id="1.10.287.540">
    <property type="entry name" value="Helix hairpin bin"/>
    <property type="match status" value="1"/>
</dbReference>
<keyword evidence="1 2" id="KW-0963">Cytoplasm</keyword>
<reference evidence="4 5" key="1">
    <citation type="submission" date="2019-03" db="EMBL/GenBank/DDBJ databases">
        <title>Genomic Encyclopedia of Type Strains, Phase IV (KMG-IV): sequencing the most valuable type-strain genomes for metagenomic binning, comparative biology and taxonomic classification.</title>
        <authorList>
            <person name="Goeker M."/>
        </authorList>
    </citation>
    <scope>NUCLEOTIDE SEQUENCE [LARGE SCALE GENOMIC DNA]</scope>
    <source>
        <strain evidence="4 5">DSM 28287</strain>
    </source>
</reference>
<accession>A0A4R6Q8N4</accession>
<proteinExistence type="inferred from homology"/>
<dbReference type="PANTHER" id="PTHR37300:SF1">
    <property type="entry name" value="UPF0291 PROTEIN YNZC"/>
    <property type="match status" value="1"/>
</dbReference>
<dbReference type="Proteomes" id="UP000295500">
    <property type="component" value="Unassembled WGS sequence"/>
</dbReference>
<feature type="region of interest" description="Disordered" evidence="3">
    <location>
        <begin position="1"/>
        <end position="26"/>
    </location>
</feature>
<dbReference type="HAMAP" id="MF_01103">
    <property type="entry name" value="UPF0291"/>
    <property type="match status" value="1"/>
</dbReference>
<protein>
    <recommendedName>
        <fullName evidence="2">UPF0291 protein EV211_1064</fullName>
    </recommendedName>
</protein>
<dbReference type="SUPFAM" id="SSF158221">
    <property type="entry name" value="YnzC-like"/>
    <property type="match status" value="1"/>
</dbReference>
<evidence type="ECO:0000313" key="4">
    <source>
        <dbReference type="EMBL" id="TDP58495.1"/>
    </source>
</evidence>
<dbReference type="InterPro" id="IPR009242">
    <property type="entry name" value="DUF896"/>
</dbReference>